<evidence type="ECO:0000256" key="3">
    <source>
        <dbReference type="ARBA" id="ARBA00022801"/>
    </source>
</evidence>
<dbReference type="InterPro" id="IPR011006">
    <property type="entry name" value="CheY-like_superfamily"/>
</dbReference>
<dbReference type="SUPFAM" id="SSF52172">
    <property type="entry name" value="CheY-like"/>
    <property type="match status" value="1"/>
</dbReference>
<dbReference type="HAMAP" id="MF_00099">
    <property type="entry name" value="CheB_chemtxs"/>
    <property type="match status" value="1"/>
</dbReference>
<comment type="caution">
    <text evidence="11">The sequence shown here is derived from an EMBL/GenBank/DDBJ whole genome shotgun (WGS) entry which is preliminary data.</text>
</comment>
<evidence type="ECO:0000259" key="10">
    <source>
        <dbReference type="PROSITE" id="PS50122"/>
    </source>
</evidence>
<dbReference type="EMBL" id="JXMU01000029">
    <property type="protein sequence ID" value="KPB00113.1"/>
    <property type="molecule type" value="Genomic_DNA"/>
</dbReference>
<dbReference type="STRING" id="1514904.SU32_15500"/>
<evidence type="ECO:0000256" key="1">
    <source>
        <dbReference type="ARBA" id="ARBA00022490"/>
    </source>
</evidence>
<sequence length="339" mass="35923">MAVKVLIIDDSKSMQRLLAAILSDDPMINVIGMASDPYEARTMIKELNPDVLTLDIEMPKMDGLQFLAKVMALRPMPVVMISSHTGRGTELSLEALSQGAFCCLPKPRIDDEAALREICAMVKSAAQSSASITRNAKQPSTAATATKRSRSANMPEVIAIGSSTGGVEALTTLFTTFPADCPPTVVTQHMPASFTKSFAERLNKICKPTVSEASNLTALEPGHIYIAPGAVGHTKIIKTDKMRTRVSPGEPVEGHMPSVNVLFDSLAETGCKNICSAILTGMGSDGASGLLRLKQAGAKTIAQDERTSLVYGMPKAAHMLGAASHVLPITKIADALLSY</sequence>
<comment type="catalytic activity">
    <reaction evidence="5">
        <text>L-glutaminyl-[protein] + H2O = L-glutamyl-[protein] + NH4(+)</text>
        <dbReference type="Rhea" id="RHEA:16441"/>
        <dbReference type="Rhea" id="RHEA-COMP:10207"/>
        <dbReference type="Rhea" id="RHEA-COMP:10208"/>
        <dbReference type="ChEBI" id="CHEBI:15377"/>
        <dbReference type="ChEBI" id="CHEBI:28938"/>
        <dbReference type="ChEBI" id="CHEBI:29973"/>
        <dbReference type="ChEBI" id="CHEBI:30011"/>
        <dbReference type="EC" id="3.5.1.44"/>
    </reaction>
</comment>
<feature type="active site" evidence="5 6">
    <location>
        <position position="163"/>
    </location>
</feature>
<dbReference type="GO" id="GO:0000156">
    <property type="term" value="F:phosphorelay response regulator activity"/>
    <property type="evidence" value="ECO:0007669"/>
    <property type="project" value="InterPro"/>
</dbReference>
<comment type="subcellular location">
    <subcellularLocation>
        <location evidence="5">Cytoplasm</location>
    </subcellularLocation>
</comment>
<protein>
    <recommendedName>
        <fullName evidence="5">Protein-glutamate methylesterase/protein-glutamine glutaminase</fullName>
        <ecNumber evidence="5">3.1.1.61</ecNumber>
        <ecNumber evidence="5">3.5.1.44</ecNumber>
    </recommendedName>
</protein>
<evidence type="ECO:0000256" key="7">
    <source>
        <dbReference type="PROSITE-ProRule" id="PRU00169"/>
    </source>
</evidence>
<dbReference type="Gene3D" id="3.40.50.180">
    <property type="entry name" value="Methylesterase CheB, C-terminal domain"/>
    <property type="match status" value="1"/>
</dbReference>
<evidence type="ECO:0000256" key="4">
    <source>
        <dbReference type="ARBA" id="ARBA00048267"/>
    </source>
</evidence>
<feature type="domain" description="CheB-type methylesterase" evidence="10">
    <location>
        <begin position="151"/>
        <end position="339"/>
    </location>
</feature>
<dbReference type="NCBIfam" id="NF001965">
    <property type="entry name" value="PRK00742.1"/>
    <property type="match status" value="1"/>
</dbReference>
<dbReference type="GO" id="GO:0006935">
    <property type="term" value="P:chemotaxis"/>
    <property type="evidence" value="ECO:0007669"/>
    <property type="project" value="UniProtKB-UniRule"/>
</dbReference>
<evidence type="ECO:0000313" key="12">
    <source>
        <dbReference type="Proteomes" id="UP000038011"/>
    </source>
</evidence>
<evidence type="ECO:0000256" key="6">
    <source>
        <dbReference type="PROSITE-ProRule" id="PRU00050"/>
    </source>
</evidence>
<comment type="function">
    <text evidence="5">Involved in chemotaxis. Part of a chemotaxis signal transduction system that modulates chemotaxis in response to various stimuli. Catalyzes the demethylation of specific methylglutamate residues introduced into the chemoreceptors (methyl-accepting chemotaxis proteins or MCP) by CheR. Also mediates the irreversible deamidation of specific glutamine residues to glutamic acid.</text>
</comment>
<keyword evidence="3 5" id="KW-0378">Hydrolase</keyword>
<keyword evidence="5 7" id="KW-0597">Phosphoprotein</keyword>
<dbReference type="CDD" id="cd16432">
    <property type="entry name" value="CheB_Rec"/>
    <property type="match status" value="1"/>
</dbReference>
<feature type="active site" evidence="5 6">
    <location>
        <position position="189"/>
    </location>
</feature>
<dbReference type="SUPFAM" id="SSF52738">
    <property type="entry name" value="Methylesterase CheB, C-terminal domain"/>
    <property type="match status" value="1"/>
</dbReference>
<dbReference type="InterPro" id="IPR035909">
    <property type="entry name" value="CheB_C"/>
</dbReference>
<name>A0A0M9GKW0_9HYPH</name>
<dbReference type="GO" id="GO:0050568">
    <property type="term" value="F:protein-glutamine glutaminase activity"/>
    <property type="evidence" value="ECO:0007669"/>
    <property type="project" value="UniProtKB-UniRule"/>
</dbReference>
<organism evidence="11 12">
    <name type="scientific">Ahrensia marina</name>
    <dbReference type="NCBI Taxonomy" id="1514904"/>
    <lineage>
        <taxon>Bacteria</taxon>
        <taxon>Pseudomonadati</taxon>
        <taxon>Pseudomonadota</taxon>
        <taxon>Alphaproteobacteria</taxon>
        <taxon>Hyphomicrobiales</taxon>
        <taxon>Ahrensiaceae</taxon>
        <taxon>Ahrensia</taxon>
    </lineage>
</organism>
<dbReference type="PROSITE" id="PS50110">
    <property type="entry name" value="RESPONSE_REGULATORY"/>
    <property type="match status" value="1"/>
</dbReference>
<evidence type="ECO:0000256" key="2">
    <source>
        <dbReference type="ARBA" id="ARBA00022500"/>
    </source>
</evidence>
<dbReference type="InterPro" id="IPR001789">
    <property type="entry name" value="Sig_transdc_resp-reg_receiver"/>
</dbReference>
<dbReference type="EC" id="3.1.1.61" evidence="5"/>
<dbReference type="GO" id="GO:0005737">
    <property type="term" value="C:cytoplasm"/>
    <property type="evidence" value="ECO:0007669"/>
    <property type="project" value="UniProtKB-SubCell"/>
</dbReference>
<dbReference type="Pfam" id="PF01339">
    <property type="entry name" value="CheB_methylest"/>
    <property type="match status" value="1"/>
</dbReference>
<evidence type="ECO:0000256" key="8">
    <source>
        <dbReference type="SAM" id="MobiDB-lite"/>
    </source>
</evidence>
<dbReference type="PATRIC" id="fig|1514904.3.peg.2245"/>
<comment type="similarity">
    <text evidence="5">Belongs to the CheB family.</text>
</comment>
<dbReference type="SMART" id="SM00448">
    <property type="entry name" value="REC"/>
    <property type="match status" value="1"/>
</dbReference>
<dbReference type="PANTHER" id="PTHR42872:SF6">
    <property type="entry name" value="PROTEIN-GLUTAMATE METHYLESTERASE_PROTEIN-GLUTAMINE GLUTAMINASE"/>
    <property type="match status" value="1"/>
</dbReference>
<dbReference type="PROSITE" id="PS50122">
    <property type="entry name" value="CHEB"/>
    <property type="match status" value="1"/>
</dbReference>
<dbReference type="EC" id="3.5.1.44" evidence="5"/>
<feature type="domain" description="Response regulatory" evidence="9">
    <location>
        <begin position="4"/>
        <end position="121"/>
    </location>
</feature>
<dbReference type="AlphaFoldDB" id="A0A0M9GKW0"/>
<evidence type="ECO:0000256" key="5">
    <source>
        <dbReference type="HAMAP-Rule" id="MF_00099"/>
    </source>
</evidence>
<evidence type="ECO:0000259" key="9">
    <source>
        <dbReference type="PROSITE" id="PS50110"/>
    </source>
</evidence>
<comment type="domain">
    <text evidence="5">Contains a C-terminal catalytic domain, and an N-terminal region which modulates catalytic activity.</text>
</comment>
<dbReference type="CDD" id="cd17541">
    <property type="entry name" value="REC_CheB-like"/>
    <property type="match status" value="1"/>
</dbReference>
<feature type="active site" evidence="5 6">
    <location>
        <position position="285"/>
    </location>
</feature>
<proteinExistence type="inferred from homology"/>
<evidence type="ECO:0000313" key="11">
    <source>
        <dbReference type="EMBL" id="KPB00113.1"/>
    </source>
</evidence>
<reference evidence="11 12" key="1">
    <citation type="submission" date="2015-01" db="EMBL/GenBank/DDBJ databases">
        <title>Ahrensia donghaiensis sp. nov., a novel dimethylsulphoniopropionate-cleavage bacterium isolated from seawater and emended descriptions of the genus Ahrensia and Ahrensia kielensis.</title>
        <authorList>
            <person name="Liu J."/>
        </authorList>
    </citation>
    <scope>NUCLEOTIDE SEQUENCE [LARGE SCALE GENOMIC DNA]</scope>
    <source>
        <strain evidence="11 12">LZD062</strain>
    </source>
</reference>
<feature type="modified residue" description="4-aspartylphosphate" evidence="5 7">
    <location>
        <position position="55"/>
    </location>
</feature>
<gene>
    <name evidence="5" type="primary">cheB</name>
    <name evidence="11" type="ORF">SU32_15500</name>
</gene>
<dbReference type="PANTHER" id="PTHR42872">
    <property type="entry name" value="PROTEIN-GLUTAMATE METHYLESTERASE/PROTEIN-GLUTAMINE GLUTAMINASE"/>
    <property type="match status" value="1"/>
</dbReference>
<dbReference type="InterPro" id="IPR000673">
    <property type="entry name" value="Sig_transdc_resp-reg_Me-estase"/>
</dbReference>
<keyword evidence="2 5" id="KW-0145">Chemotaxis</keyword>
<feature type="region of interest" description="Disordered" evidence="8">
    <location>
        <begin position="131"/>
        <end position="150"/>
    </location>
</feature>
<accession>A0A0M9GKW0</accession>
<dbReference type="Gene3D" id="3.40.50.2300">
    <property type="match status" value="1"/>
</dbReference>
<dbReference type="PIRSF" id="PIRSF000876">
    <property type="entry name" value="RR_chemtxs_CheB"/>
    <property type="match status" value="1"/>
</dbReference>
<dbReference type="InterPro" id="IPR008248">
    <property type="entry name" value="CheB-like"/>
</dbReference>
<keyword evidence="1 5" id="KW-0963">Cytoplasm</keyword>
<comment type="catalytic activity">
    <reaction evidence="4 5">
        <text>[protein]-L-glutamate 5-O-methyl ester + H2O = L-glutamyl-[protein] + methanol + H(+)</text>
        <dbReference type="Rhea" id="RHEA:23236"/>
        <dbReference type="Rhea" id="RHEA-COMP:10208"/>
        <dbReference type="Rhea" id="RHEA-COMP:10311"/>
        <dbReference type="ChEBI" id="CHEBI:15377"/>
        <dbReference type="ChEBI" id="CHEBI:15378"/>
        <dbReference type="ChEBI" id="CHEBI:17790"/>
        <dbReference type="ChEBI" id="CHEBI:29973"/>
        <dbReference type="ChEBI" id="CHEBI:82795"/>
        <dbReference type="EC" id="3.1.1.61"/>
    </reaction>
</comment>
<dbReference type="Proteomes" id="UP000038011">
    <property type="component" value="Unassembled WGS sequence"/>
</dbReference>
<comment type="PTM">
    <text evidence="5">Phosphorylated by CheA. Phosphorylation of the N-terminal regulatory domain activates the methylesterase activity.</text>
</comment>
<dbReference type="Pfam" id="PF00072">
    <property type="entry name" value="Response_reg"/>
    <property type="match status" value="1"/>
</dbReference>
<keyword evidence="12" id="KW-1185">Reference proteome</keyword>
<dbReference type="GO" id="GO:0008984">
    <property type="term" value="F:protein-glutamate methylesterase activity"/>
    <property type="evidence" value="ECO:0007669"/>
    <property type="project" value="UniProtKB-UniRule"/>
</dbReference>
<dbReference type="OrthoDB" id="9793421at2"/>
<dbReference type="RefSeq" id="WP_054000288.1">
    <property type="nucleotide sequence ID" value="NZ_JXMU01000029.1"/>
</dbReference>